<dbReference type="OrthoDB" id="9810250at2"/>
<feature type="DNA-binding region" description="H-T-H motif" evidence="2">
    <location>
        <begin position="80"/>
        <end position="99"/>
    </location>
</feature>
<dbReference type="InterPro" id="IPR050624">
    <property type="entry name" value="HTH-type_Tx_Regulator"/>
</dbReference>
<keyword evidence="6" id="KW-1185">Reference proteome</keyword>
<comment type="caution">
    <text evidence="5">The sequence shown here is derived from an EMBL/GenBank/DDBJ whole genome shotgun (WGS) entry which is preliminary data.</text>
</comment>
<dbReference type="PANTHER" id="PTHR43479:SF11">
    <property type="entry name" value="ACREF_ENVCD OPERON REPRESSOR-RELATED"/>
    <property type="match status" value="1"/>
</dbReference>
<evidence type="ECO:0000256" key="3">
    <source>
        <dbReference type="SAM" id="Phobius"/>
    </source>
</evidence>
<proteinExistence type="predicted"/>
<dbReference type="PANTHER" id="PTHR43479">
    <property type="entry name" value="ACREF/ENVCD OPERON REPRESSOR-RELATED"/>
    <property type="match status" value="1"/>
</dbReference>
<dbReference type="Gene3D" id="1.10.357.10">
    <property type="entry name" value="Tetracycline Repressor, domain 2"/>
    <property type="match status" value="1"/>
</dbReference>
<dbReference type="InterPro" id="IPR001647">
    <property type="entry name" value="HTH_TetR"/>
</dbReference>
<evidence type="ECO:0000313" key="5">
    <source>
        <dbReference type="EMBL" id="RLY04855.1"/>
    </source>
</evidence>
<organism evidence="5 6">
    <name type="scientific">Streptococcus hillyeri</name>
    <dbReference type="NCBI Taxonomy" id="2282420"/>
    <lineage>
        <taxon>Bacteria</taxon>
        <taxon>Bacillati</taxon>
        <taxon>Bacillota</taxon>
        <taxon>Bacilli</taxon>
        <taxon>Lactobacillales</taxon>
        <taxon>Streptococcaceae</taxon>
        <taxon>Streptococcus</taxon>
    </lineage>
</organism>
<evidence type="ECO:0000256" key="2">
    <source>
        <dbReference type="PROSITE-ProRule" id="PRU00335"/>
    </source>
</evidence>
<feature type="domain" description="HTH tetR-type" evidence="4">
    <location>
        <begin position="57"/>
        <end position="117"/>
    </location>
</feature>
<feature type="transmembrane region" description="Helical" evidence="3">
    <location>
        <begin position="6"/>
        <end position="27"/>
    </location>
</feature>
<keyword evidence="1 2" id="KW-0238">DNA-binding</keyword>
<dbReference type="EMBL" id="RCVM01000002">
    <property type="protein sequence ID" value="RLY04855.1"/>
    <property type="molecule type" value="Genomic_DNA"/>
</dbReference>
<reference evidence="5 6" key="1">
    <citation type="submission" date="2018-10" db="EMBL/GenBank/DDBJ databases">
        <title>Streptococcus hillyeri sp. nov., isolated from equine tracheal sample.</title>
        <authorList>
            <person name="Macfadyen A.C."/>
            <person name="Waller A."/>
            <person name="Paterson G.K."/>
        </authorList>
    </citation>
    <scope>NUCLEOTIDE SEQUENCE [LARGE SCALE GENOMIC DNA]</scope>
    <source>
        <strain evidence="5 6">28462</strain>
    </source>
</reference>
<dbReference type="SUPFAM" id="SSF46689">
    <property type="entry name" value="Homeodomain-like"/>
    <property type="match status" value="1"/>
</dbReference>
<dbReference type="InterPro" id="IPR009057">
    <property type="entry name" value="Homeodomain-like_sf"/>
</dbReference>
<protein>
    <submittedName>
        <fullName evidence="5">TetR/AcrR family transcriptional regulator</fullName>
    </submittedName>
</protein>
<evidence type="ECO:0000256" key="1">
    <source>
        <dbReference type="ARBA" id="ARBA00023125"/>
    </source>
</evidence>
<keyword evidence="3" id="KW-0472">Membrane</keyword>
<dbReference type="AlphaFoldDB" id="A0A3L9DUY6"/>
<dbReference type="PROSITE" id="PS50977">
    <property type="entry name" value="HTH_TETR_2"/>
    <property type="match status" value="1"/>
</dbReference>
<accession>A0A3L9DUY6</accession>
<dbReference type="Proteomes" id="UP000279194">
    <property type="component" value="Unassembled WGS sequence"/>
</dbReference>
<name>A0A3L9DUY6_9STRE</name>
<evidence type="ECO:0000259" key="4">
    <source>
        <dbReference type="PROSITE" id="PS50977"/>
    </source>
</evidence>
<keyword evidence="3" id="KW-0812">Transmembrane</keyword>
<keyword evidence="3" id="KW-1133">Transmembrane helix</keyword>
<evidence type="ECO:0000313" key="6">
    <source>
        <dbReference type="Proteomes" id="UP000279194"/>
    </source>
</evidence>
<gene>
    <name evidence="5" type="ORF">EAF07_02390</name>
</gene>
<sequence>MSVTRFAIFFSLSLFHYVIVFILQVSFKKVNGHLANICHLGDTLERIVILKQDLRFEKTEKALQKAFLSLLQTKELSKISVKELCELAQVSRNAFYQHYETKEHLYDNILNELLLSIKDACRPVAKDLSHITPGENRQFLDNILNAVDHNRFIIHQLLTSQPANFSTAFQQMIVTANLDGSQKLGLTIDTASIHIFSGAIVAFVEYWLLETDLSLTEAQDKLFAIVGQMRVG</sequence>
<dbReference type="GO" id="GO:0003677">
    <property type="term" value="F:DNA binding"/>
    <property type="evidence" value="ECO:0007669"/>
    <property type="project" value="UniProtKB-UniRule"/>
</dbReference>